<evidence type="ECO:0000256" key="8">
    <source>
        <dbReference type="ARBA" id="ARBA00047725"/>
    </source>
</evidence>
<reference evidence="13" key="1">
    <citation type="submission" date="2017-04" db="EMBL/GenBank/DDBJ databases">
        <authorList>
            <person name="Varghese N."/>
            <person name="Submissions S."/>
        </authorList>
    </citation>
    <scope>NUCLEOTIDE SEQUENCE [LARGE SCALE GENOMIC DNA]</scope>
    <source>
        <strain evidence="13">RKEM611</strain>
    </source>
</reference>
<evidence type="ECO:0000256" key="7">
    <source>
        <dbReference type="ARBA" id="ARBA00031282"/>
    </source>
</evidence>
<dbReference type="InterPro" id="IPR050231">
    <property type="entry name" value="Iron_ascorbate_oxido_reductase"/>
</dbReference>
<comment type="catalytic activity">
    <reaction evidence="8">
        <text>2-oxoglutarate + O2 + 2 H(+) = ethene + 3 CO2 + H2O</text>
        <dbReference type="Rhea" id="RHEA:31523"/>
        <dbReference type="ChEBI" id="CHEBI:15377"/>
        <dbReference type="ChEBI" id="CHEBI:15378"/>
        <dbReference type="ChEBI" id="CHEBI:15379"/>
        <dbReference type="ChEBI" id="CHEBI:16526"/>
        <dbReference type="ChEBI" id="CHEBI:16810"/>
        <dbReference type="ChEBI" id="CHEBI:18153"/>
        <dbReference type="EC" id="1.13.12.19"/>
    </reaction>
</comment>
<dbReference type="GO" id="GO:0046872">
    <property type="term" value="F:metal ion binding"/>
    <property type="evidence" value="ECO:0007669"/>
    <property type="project" value="UniProtKB-KW"/>
</dbReference>
<comment type="catalytic activity">
    <reaction evidence="9">
        <text>L-arginine + 2-oxoglutarate + O2 = guanidine + L-glutamate 5-semialdehyde + succinate + CO2</text>
        <dbReference type="Rhea" id="RHEA:31535"/>
        <dbReference type="ChEBI" id="CHEBI:15379"/>
        <dbReference type="ChEBI" id="CHEBI:16526"/>
        <dbReference type="ChEBI" id="CHEBI:16810"/>
        <dbReference type="ChEBI" id="CHEBI:30031"/>
        <dbReference type="ChEBI" id="CHEBI:30087"/>
        <dbReference type="ChEBI" id="CHEBI:32682"/>
        <dbReference type="ChEBI" id="CHEBI:58066"/>
        <dbReference type="EC" id="1.14.20.7"/>
    </reaction>
</comment>
<evidence type="ECO:0000256" key="6">
    <source>
        <dbReference type="ARBA" id="ARBA00031011"/>
    </source>
</evidence>
<dbReference type="InterPro" id="IPR027443">
    <property type="entry name" value="IPNS-like_sf"/>
</dbReference>
<dbReference type="PRINTS" id="PR00682">
    <property type="entry name" value="IPNSYNTHASE"/>
</dbReference>
<dbReference type="GO" id="GO:0009693">
    <property type="term" value="P:ethylene biosynthetic process"/>
    <property type="evidence" value="ECO:0007669"/>
    <property type="project" value="UniProtKB-KW"/>
</dbReference>
<dbReference type="Gene3D" id="2.60.120.330">
    <property type="entry name" value="B-lactam Antibiotic, Isopenicillin N Synthase, Chain"/>
    <property type="match status" value="1"/>
</dbReference>
<dbReference type="EC" id="1.13.12.19" evidence="3"/>
<evidence type="ECO:0000256" key="4">
    <source>
        <dbReference type="ARBA" id="ARBA00019045"/>
    </source>
</evidence>
<comment type="similarity">
    <text evidence="10">Belongs to the iron/ascorbate-dependent oxidoreductase family.</text>
</comment>
<keyword evidence="13" id="KW-1185">Reference proteome</keyword>
<feature type="domain" description="Fe2OG dioxygenase" evidence="11">
    <location>
        <begin position="176"/>
        <end position="279"/>
    </location>
</feature>
<evidence type="ECO:0000256" key="1">
    <source>
        <dbReference type="ARBA" id="ARBA00004767"/>
    </source>
</evidence>
<evidence type="ECO:0000313" key="13">
    <source>
        <dbReference type="Proteomes" id="UP000192907"/>
    </source>
</evidence>
<accession>A0A1Y6BZB9</accession>
<proteinExistence type="inferred from homology"/>
<dbReference type="Pfam" id="PF14226">
    <property type="entry name" value="DIOX_N"/>
    <property type="match status" value="1"/>
</dbReference>
<keyword evidence="10" id="KW-0560">Oxidoreductase</keyword>
<protein>
    <recommendedName>
        <fullName evidence="4">2-oxoglutarate-dependent ethylene/succinate-forming enzyme</fullName>
        <ecNumber evidence="3">1.13.12.19</ecNumber>
        <ecNumber evidence="2">1.14.20.7</ecNumber>
    </recommendedName>
    <alternativeName>
        <fullName evidence="6">2-oxoglutarate dioxygenase (ethylene-forming)</fullName>
    </alternativeName>
    <alternativeName>
        <fullName evidence="7">2-oxoglutarate/L-arginine monooxygenase/decarboxylase (succinate-forming)</fullName>
    </alternativeName>
</protein>
<keyword evidence="5" id="KW-0266">Ethylene biosynthesis</keyword>
<evidence type="ECO:0000256" key="2">
    <source>
        <dbReference type="ARBA" id="ARBA00012293"/>
    </source>
</evidence>
<comment type="pathway">
    <text evidence="1">Alkene biosynthesis; ethylene biosynthesis via 2-oxoglutarate.</text>
</comment>
<evidence type="ECO:0000259" key="11">
    <source>
        <dbReference type="PROSITE" id="PS51471"/>
    </source>
</evidence>
<gene>
    <name evidence="12" type="ORF">SAMN06296036_11185</name>
</gene>
<evidence type="ECO:0000256" key="5">
    <source>
        <dbReference type="ARBA" id="ARBA00022666"/>
    </source>
</evidence>
<evidence type="ECO:0000313" key="12">
    <source>
        <dbReference type="EMBL" id="SMF37169.1"/>
    </source>
</evidence>
<dbReference type="SUPFAM" id="SSF51197">
    <property type="entry name" value="Clavaminate synthase-like"/>
    <property type="match status" value="1"/>
</dbReference>
<evidence type="ECO:0000256" key="9">
    <source>
        <dbReference type="ARBA" id="ARBA00049359"/>
    </source>
</evidence>
<dbReference type="GO" id="GO:0102276">
    <property type="term" value="F:2-oxoglutarate oxygenase/decarboxylase (ethylene-forming) activity"/>
    <property type="evidence" value="ECO:0007669"/>
    <property type="project" value="UniProtKB-EC"/>
</dbReference>
<dbReference type="STRING" id="1513793.SAMN06296036_11185"/>
<sequence length="346" mass="39673">MTNADDIPNLNVGRLLSTTQTPTPEIIQRFLQTFQTIGFAYIENHGIQEAMIKDILRLSQAFFALPKEQKMALHMKHSGYAWRGYFPVGDELTSGIPDQKEGIYFGEEHSPDHQGVQDGWPLHGQNLWPSASGLEDFPKLVRSYMAEMKSLGEALMRGFALALGLEQDYFAKRFAEPTSLFRIFNYPEHQWQEKDDQWGVREHTDMGFLTILKQDESGGLEAKSRNGEWLAIPPRPGTFVINIGDMLEFWTHGIFRATPHRVKNQARGDRLSLPYFYDPCWTANLQPIDKALLGDAVPNQNDPERWDGLKLHTLNPQSTYGDFVWNKVRHVFPQLDQQNESSHDEL</sequence>
<keyword evidence="10" id="KW-0479">Metal-binding</keyword>
<dbReference type="PROSITE" id="PS51471">
    <property type="entry name" value="FE2OG_OXY"/>
    <property type="match status" value="1"/>
</dbReference>
<evidence type="ECO:0000256" key="3">
    <source>
        <dbReference type="ARBA" id="ARBA00012531"/>
    </source>
</evidence>
<organism evidence="12 13">
    <name type="scientific">Pseudobacteriovorax antillogorgiicola</name>
    <dbReference type="NCBI Taxonomy" id="1513793"/>
    <lineage>
        <taxon>Bacteria</taxon>
        <taxon>Pseudomonadati</taxon>
        <taxon>Bdellovibrionota</taxon>
        <taxon>Oligoflexia</taxon>
        <taxon>Oligoflexales</taxon>
        <taxon>Pseudobacteriovoracaceae</taxon>
        <taxon>Pseudobacteriovorax</taxon>
    </lineage>
</organism>
<name>A0A1Y6BZB9_9BACT</name>
<dbReference type="InterPro" id="IPR005123">
    <property type="entry name" value="Oxoglu/Fe-dep_dioxygenase_dom"/>
</dbReference>
<dbReference type="AlphaFoldDB" id="A0A1Y6BZB9"/>
<keyword evidence="10" id="KW-0408">Iron</keyword>
<evidence type="ECO:0000256" key="10">
    <source>
        <dbReference type="RuleBase" id="RU003682"/>
    </source>
</evidence>
<dbReference type="Proteomes" id="UP000192907">
    <property type="component" value="Unassembled WGS sequence"/>
</dbReference>
<dbReference type="Pfam" id="PF03171">
    <property type="entry name" value="2OG-FeII_Oxy"/>
    <property type="match status" value="1"/>
</dbReference>
<dbReference type="PANTHER" id="PTHR47990">
    <property type="entry name" value="2-OXOGLUTARATE (2OG) AND FE(II)-DEPENDENT OXYGENASE SUPERFAMILY PROTEIN-RELATED"/>
    <property type="match status" value="1"/>
</dbReference>
<dbReference type="InterPro" id="IPR044861">
    <property type="entry name" value="IPNS-like_FE2OG_OXY"/>
</dbReference>
<dbReference type="EC" id="1.14.20.7" evidence="2"/>
<dbReference type="InterPro" id="IPR026992">
    <property type="entry name" value="DIOX_N"/>
</dbReference>
<dbReference type="EMBL" id="FWZT01000011">
    <property type="protein sequence ID" value="SMF37169.1"/>
    <property type="molecule type" value="Genomic_DNA"/>
</dbReference>